<feature type="compositionally biased region" description="Polar residues" evidence="1">
    <location>
        <begin position="161"/>
        <end position="174"/>
    </location>
</feature>
<dbReference type="RefSeq" id="WP_285232333.1">
    <property type="nucleotide sequence ID" value="NZ_CP116346.1"/>
</dbReference>
<dbReference type="Proteomes" id="UP001177769">
    <property type="component" value="Chromosome"/>
</dbReference>
<evidence type="ECO:0000313" key="3">
    <source>
        <dbReference type="Proteomes" id="UP001177769"/>
    </source>
</evidence>
<dbReference type="AlphaFoldDB" id="A0AA95NFR6"/>
<protein>
    <submittedName>
        <fullName evidence="2">Uncharacterized protein</fullName>
    </submittedName>
</protein>
<organism evidence="2 3">
    <name type="scientific">Paucibacter sediminis</name>
    <dbReference type="NCBI Taxonomy" id="3019553"/>
    <lineage>
        <taxon>Bacteria</taxon>
        <taxon>Pseudomonadati</taxon>
        <taxon>Pseudomonadota</taxon>
        <taxon>Betaproteobacteria</taxon>
        <taxon>Burkholderiales</taxon>
        <taxon>Sphaerotilaceae</taxon>
        <taxon>Roseateles</taxon>
    </lineage>
</organism>
<reference evidence="2" key="1">
    <citation type="submission" date="2023-01" db="EMBL/GenBank/DDBJ databases">
        <title>Whole genome sequence of Paucibacter sp. S2-9 isolated from pond sediment.</title>
        <authorList>
            <person name="Jung J.Y."/>
        </authorList>
    </citation>
    <scope>NUCLEOTIDE SEQUENCE</scope>
    <source>
        <strain evidence="2">S2-9</strain>
    </source>
</reference>
<accession>A0AA95NFR6</accession>
<keyword evidence="3" id="KW-1185">Reference proteome</keyword>
<feature type="region of interest" description="Disordered" evidence="1">
    <location>
        <begin position="155"/>
        <end position="174"/>
    </location>
</feature>
<name>A0AA95NFR6_9BURK</name>
<dbReference type="EMBL" id="CP116346">
    <property type="protein sequence ID" value="WIT11253.1"/>
    <property type="molecule type" value="Genomic_DNA"/>
</dbReference>
<sequence length="174" mass="18747">MAIRLNALDIVRCRFPHASTHSDATKPAPYHRVLVIRTLNEADGSQWAHVVFGTGQGTADKGGDACSGDQIDVDANPSTGLAEQTRFHFKKHVALKVEEPWFPADTHTLARGRLPKALEAQVLKMIETHLPPGKLSASTHVAAAPKVATIVTVKPRRLSLPSAQPPASDSQNKD</sequence>
<evidence type="ECO:0000313" key="2">
    <source>
        <dbReference type="EMBL" id="WIT11253.1"/>
    </source>
</evidence>
<dbReference type="KEGG" id="pais:PFX98_20500"/>
<gene>
    <name evidence="2" type="ORF">PFX98_20500</name>
</gene>
<evidence type="ECO:0000256" key="1">
    <source>
        <dbReference type="SAM" id="MobiDB-lite"/>
    </source>
</evidence>
<proteinExistence type="predicted"/>